<organism evidence="7 8">
    <name type="scientific">Roseomonas alba</name>
    <dbReference type="NCBI Taxonomy" id="2846776"/>
    <lineage>
        <taxon>Bacteria</taxon>
        <taxon>Pseudomonadati</taxon>
        <taxon>Pseudomonadota</taxon>
        <taxon>Alphaproteobacteria</taxon>
        <taxon>Acetobacterales</taxon>
        <taxon>Roseomonadaceae</taxon>
        <taxon>Roseomonas</taxon>
    </lineage>
</organism>
<evidence type="ECO:0000256" key="2">
    <source>
        <dbReference type="ARBA" id="ARBA00005417"/>
    </source>
</evidence>
<name>A0ABS7AF11_9PROT</name>
<dbReference type="Pfam" id="PF08352">
    <property type="entry name" value="oligo_HPY"/>
    <property type="match status" value="1"/>
</dbReference>
<reference evidence="7 8" key="1">
    <citation type="submission" date="2021-07" db="EMBL/GenBank/DDBJ databases">
        <authorList>
            <person name="So Y."/>
        </authorList>
    </citation>
    <scope>NUCLEOTIDE SEQUENCE [LARGE SCALE GENOMIC DNA]</scope>
    <source>
        <strain evidence="7 8">HJA6</strain>
    </source>
</reference>
<comment type="similarity">
    <text evidence="2">Belongs to the ABC transporter superfamily.</text>
</comment>
<evidence type="ECO:0000256" key="3">
    <source>
        <dbReference type="ARBA" id="ARBA00022448"/>
    </source>
</evidence>
<dbReference type="Gene3D" id="3.40.50.300">
    <property type="entry name" value="P-loop containing nucleotide triphosphate hydrolases"/>
    <property type="match status" value="1"/>
</dbReference>
<dbReference type="RefSeq" id="WP_219765456.1">
    <property type="nucleotide sequence ID" value="NZ_JAHYBZ010000009.1"/>
</dbReference>
<accession>A0ABS7AF11</accession>
<dbReference type="Proteomes" id="UP001196565">
    <property type="component" value="Unassembled WGS sequence"/>
</dbReference>
<keyword evidence="8" id="KW-1185">Reference proteome</keyword>
<dbReference type="InterPro" id="IPR027417">
    <property type="entry name" value="P-loop_NTPase"/>
</dbReference>
<dbReference type="PANTHER" id="PTHR43776">
    <property type="entry name" value="TRANSPORT ATP-BINDING PROTEIN"/>
    <property type="match status" value="1"/>
</dbReference>
<dbReference type="InterPro" id="IPR013563">
    <property type="entry name" value="Oligopep_ABC_C"/>
</dbReference>
<feature type="domain" description="ABC transporter" evidence="6">
    <location>
        <begin position="4"/>
        <end position="258"/>
    </location>
</feature>
<dbReference type="GO" id="GO:0005524">
    <property type="term" value="F:ATP binding"/>
    <property type="evidence" value="ECO:0007669"/>
    <property type="project" value="UniProtKB-KW"/>
</dbReference>
<sequence length="332" mass="36492">MNVLEVDDLKKHYPIHAGMLRREVGRVRAVDGVSFHIAAGETLALVGESGCGKTTVSRCILRALSPTSGAIRFSPEEGRSVDLAVLPKRSMRPLRRHIQMIFQDPYSSLNPRMMVGDIIAEPLKVNGVPAAERNARVLELLDLVQMPAVARTRFPHAFSGGQRQRIGIARALALNPRLVVADEPVSALDVSVQAQIINLLLDLQDRLKLSMLFVAHDLSVVRHVSDRVAVMYVGRIVEIAPTDALYRTPRHPYTETLLAAVPAPDPMRRGREMKATGEVADPAKPPPGCAFHPRCPYAQDRCRTDRPELTEVSPGRWTSCHRAGEIELAGVA</sequence>
<comment type="subcellular location">
    <subcellularLocation>
        <location evidence="1">Cell inner membrane</location>
        <topology evidence="1">Peripheral membrane protein</topology>
    </subcellularLocation>
</comment>
<keyword evidence="4" id="KW-0547">Nucleotide-binding</keyword>
<evidence type="ECO:0000256" key="1">
    <source>
        <dbReference type="ARBA" id="ARBA00004417"/>
    </source>
</evidence>
<dbReference type="SUPFAM" id="SSF52540">
    <property type="entry name" value="P-loop containing nucleoside triphosphate hydrolases"/>
    <property type="match status" value="1"/>
</dbReference>
<proteinExistence type="inferred from homology"/>
<evidence type="ECO:0000259" key="6">
    <source>
        <dbReference type="PROSITE" id="PS50893"/>
    </source>
</evidence>
<dbReference type="InterPro" id="IPR003593">
    <property type="entry name" value="AAA+_ATPase"/>
</dbReference>
<dbReference type="NCBIfam" id="TIGR01727">
    <property type="entry name" value="oligo_HPY"/>
    <property type="match status" value="1"/>
</dbReference>
<keyword evidence="5 7" id="KW-0067">ATP-binding</keyword>
<dbReference type="PROSITE" id="PS50893">
    <property type="entry name" value="ABC_TRANSPORTER_2"/>
    <property type="match status" value="1"/>
</dbReference>
<dbReference type="InterPro" id="IPR017871">
    <property type="entry name" value="ABC_transporter-like_CS"/>
</dbReference>
<protein>
    <submittedName>
        <fullName evidence="7">ATP-binding cassette domain-containing protein</fullName>
    </submittedName>
</protein>
<dbReference type="PROSITE" id="PS00211">
    <property type="entry name" value="ABC_TRANSPORTER_1"/>
    <property type="match status" value="1"/>
</dbReference>
<dbReference type="InterPro" id="IPR050319">
    <property type="entry name" value="ABC_transp_ATP-bind"/>
</dbReference>
<evidence type="ECO:0000313" key="8">
    <source>
        <dbReference type="Proteomes" id="UP001196565"/>
    </source>
</evidence>
<dbReference type="EMBL" id="JAHYBZ010000009">
    <property type="protein sequence ID" value="MBW6400887.1"/>
    <property type="molecule type" value="Genomic_DNA"/>
</dbReference>
<dbReference type="InterPro" id="IPR003439">
    <property type="entry name" value="ABC_transporter-like_ATP-bd"/>
</dbReference>
<dbReference type="CDD" id="cd03257">
    <property type="entry name" value="ABC_NikE_OppD_transporters"/>
    <property type="match status" value="1"/>
</dbReference>
<evidence type="ECO:0000256" key="5">
    <source>
        <dbReference type="ARBA" id="ARBA00022840"/>
    </source>
</evidence>
<comment type="caution">
    <text evidence="7">The sequence shown here is derived from an EMBL/GenBank/DDBJ whole genome shotgun (WGS) entry which is preliminary data.</text>
</comment>
<keyword evidence="3" id="KW-0813">Transport</keyword>
<dbReference type="SMART" id="SM00382">
    <property type="entry name" value="AAA"/>
    <property type="match status" value="1"/>
</dbReference>
<gene>
    <name evidence="7" type="ORF">KPL78_23710</name>
</gene>
<evidence type="ECO:0000256" key="4">
    <source>
        <dbReference type="ARBA" id="ARBA00022741"/>
    </source>
</evidence>
<dbReference type="PANTHER" id="PTHR43776:SF7">
    <property type="entry name" value="D,D-DIPEPTIDE TRANSPORT ATP-BINDING PROTEIN DDPF-RELATED"/>
    <property type="match status" value="1"/>
</dbReference>
<dbReference type="Pfam" id="PF00005">
    <property type="entry name" value="ABC_tran"/>
    <property type="match status" value="1"/>
</dbReference>
<evidence type="ECO:0000313" key="7">
    <source>
        <dbReference type="EMBL" id="MBW6400887.1"/>
    </source>
</evidence>